<dbReference type="InterPro" id="IPR005135">
    <property type="entry name" value="Endo/exonuclease/phosphatase"/>
</dbReference>
<dbReference type="GO" id="GO:0003697">
    <property type="term" value="F:single-stranded DNA binding"/>
    <property type="evidence" value="ECO:0007669"/>
    <property type="project" value="TreeGrafter"/>
</dbReference>
<keyword evidence="12" id="KW-0269">Exonuclease</keyword>
<dbReference type="GO" id="GO:0070260">
    <property type="term" value="F:5'-tyrosyl-DNA phosphodiesterase activity"/>
    <property type="evidence" value="ECO:0007669"/>
    <property type="project" value="TreeGrafter"/>
</dbReference>
<keyword evidence="6" id="KW-0227">DNA damage</keyword>
<evidence type="ECO:0000256" key="10">
    <source>
        <dbReference type="ARBA" id="ARBA00023242"/>
    </source>
</evidence>
<dbReference type="GO" id="GO:0005737">
    <property type="term" value="C:cytoplasm"/>
    <property type="evidence" value="ECO:0007669"/>
    <property type="project" value="TreeGrafter"/>
</dbReference>
<keyword evidence="4" id="KW-0540">Nuclease</keyword>
<evidence type="ECO:0000256" key="5">
    <source>
        <dbReference type="ARBA" id="ARBA00022723"/>
    </source>
</evidence>
<keyword evidence="13" id="KW-1185">Reference proteome</keyword>
<evidence type="ECO:0000313" key="13">
    <source>
        <dbReference type="Proteomes" id="UP000193144"/>
    </source>
</evidence>
<keyword evidence="12" id="KW-0255">Endonuclease</keyword>
<feature type="domain" description="Endonuclease/exonuclease/phosphatase" evidence="11">
    <location>
        <begin position="80"/>
        <end position="334"/>
    </location>
</feature>
<dbReference type="PANTHER" id="PTHR15822">
    <property type="entry name" value="TRAF AND TNF RECEPTOR-ASSOCIATED PROTEIN"/>
    <property type="match status" value="1"/>
</dbReference>
<keyword evidence="7" id="KW-0378">Hydrolase</keyword>
<evidence type="ECO:0000256" key="1">
    <source>
        <dbReference type="ARBA" id="ARBA00001936"/>
    </source>
</evidence>
<dbReference type="Pfam" id="PF03372">
    <property type="entry name" value="Exo_endo_phos"/>
    <property type="match status" value="1"/>
</dbReference>
<evidence type="ECO:0000313" key="12">
    <source>
        <dbReference type="EMBL" id="ORY11701.1"/>
    </source>
</evidence>
<evidence type="ECO:0000256" key="8">
    <source>
        <dbReference type="ARBA" id="ARBA00022842"/>
    </source>
</evidence>
<dbReference type="InterPro" id="IPR036691">
    <property type="entry name" value="Endo/exonu/phosph_ase_sf"/>
</dbReference>
<evidence type="ECO:0000256" key="3">
    <source>
        <dbReference type="ARBA" id="ARBA00004322"/>
    </source>
</evidence>
<dbReference type="AlphaFoldDB" id="A0A1Y1ZN70"/>
<keyword evidence="8" id="KW-0460">Magnesium</keyword>
<accession>A0A1Y1ZN70</accession>
<evidence type="ECO:0000259" key="11">
    <source>
        <dbReference type="Pfam" id="PF03372"/>
    </source>
</evidence>
<reference evidence="12 13" key="1">
    <citation type="submission" date="2016-07" db="EMBL/GenBank/DDBJ databases">
        <title>Pervasive Adenine N6-methylation of Active Genes in Fungi.</title>
        <authorList>
            <consortium name="DOE Joint Genome Institute"/>
            <person name="Mondo S.J."/>
            <person name="Dannebaum R.O."/>
            <person name="Kuo R.C."/>
            <person name="Labutti K."/>
            <person name="Haridas S."/>
            <person name="Kuo A."/>
            <person name="Salamov A."/>
            <person name="Ahrendt S.R."/>
            <person name="Lipzen A."/>
            <person name="Sullivan W."/>
            <person name="Andreopoulos W.B."/>
            <person name="Clum A."/>
            <person name="Lindquist E."/>
            <person name="Daum C."/>
            <person name="Ramamoorthy G.K."/>
            <person name="Gryganskyi A."/>
            <person name="Culley D."/>
            <person name="Magnuson J.K."/>
            <person name="James T.Y."/>
            <person name="O'Malley M.A."/>
            <person name="Stajich J.E."/>
            <person name="Spatafora J.W."/>
            <person name="Visel A."/>
            <person name="Grigoriev I.V."/>
        </authorList>
    </citation>
    <scope>NUCLEOTIDE SEQUENCE [LARGE SCALE GENOMIC DNA]</scope>
    <source>
        <strain evidence="12 13">CBS 115471</strain>
    </source>
</reference>
<comment type="caution">
    <text evidence="12">The sequence shown here is derived from an EMBL/GenBank/DDBJ whole genome shotgun (WGS) entry which is preliminary data.</text>
</comment>
<comment type="cofactor">
    <cofactor evidence="2">
        <name>Mg(2+)</name>
        <dbReference type="ChEBI" id="CHEBI:18420"/>
    </cofactor>
</comment>
<name>A0A1Y1ZN70_9PLEO</name>
<evidence type="ECO:0000256" key="2">
    <source>
        <dbReference type="ARBA" id="ARBA00001946"/>
    </source>
</evidence>
<dbReference type="SUPFAM" id="SSF56219">
    <property type="entry name" value="DNase I-like"/>
    <property type="match status" value="1"/>
</dbReference>
<keyword evidence="10" id="KW-0539">Nucleus</keyword>
<proteinExistence type="predicted"/>
<sequence>MATNASEPSILDILSAKLASGPAQKREDEFYSPRPQSYWHYDDATQTWQEHSPSASSAHSPLLPPSSRTNLAPQALRLISWNIDILVPFIPERMSAALLHLSELISSTPSDTAVIVMFQEMGKSDMASIRGTSWVQERFFITDTDERNWLFEHCGTTMLVDRRLGVRNVIRVPWISKFERDGLFVDVQLEGEGDGVLRLCNTHLESLVADPPIRSLQLAAAAPYLDAQNVAAALLAGDLNAIQPFDRTLHTENGLKDAYLELGGKEDSEEGYTWGYQVPAYLKDKFGCSRMDKIFFRGEVEVKGFQTIGVGVKVAEEVREEVRRAGELEWVSDHYGVMGDFEIKGRGFWGAKGEEFGEGGKVAAKLA</sequence>
<dbReference type="EMBL" id="MCFA01000058">
    <property type="protein sequence ID" value="ORY11701.1"/>
    <property type="molecule type" value="Genomic_DNA"/>
</dbReference>
<dbReference type="GO" id="GO:0004527">
    <property type="term" value="F:exonuclease activity"/>
    <property type="evidence" value="ECO:0007669"/>
    <property type="project" value="UniProtKB-KW"/>
</dbReference>
<comment type="cofactor">
    <cofactor evidence="1">
        <name>Mn(2+)</name>
        <dbReference type="ChEBI" id="CHEBI:29035"/>
    </cofactor>
</comment>
<protein>
    <submittedName>
        <fullName evidence="12">Endonuclease/exonuclease/phosphatase</fullName>
    </submittedName>
</protein>
<gene>
    <name evidence="12" type="ORF">BCR34DRAFT_537870</name>
</gene>
<dbReference type="Gene3D" id="3.60.10.10">
    <property type="entry name" value="Endonuclease/exonuclease/phosphatase"/>
    <property type="match status" value="1"/>
</dbReference>
<evidence type="ECO:0000256" key="9">
    <source>
        <dbReference type="ARBA" id="ARBA00023204"/>
    </source>
</evidence>
<evidence type="ECO:0000256" key="6">
    <source>
        <dbReference type="ARBA" id="ARBA00022763"/>
    </source>
</evidence>
<dbReference type="InterPro" id="IPR051547">
    <property type="entry name" value="TDP2-like"/>
</dbReference>
<dbReference type="GO" id="GO:0006302">
    <property type="term" value="P:double-strand break repair"/>
    <property type="evidence" value="ECO:0007669"/>
    <property type="project" value="TreeGrafter"/>
</dbReference>
<evidence type="ECO:0000256" key="7">
    <source>
        <dbReference type="ARBA" id="ARBA00022801"/>
    </source>
</evidence>
<dbReference type="GO" id="GO:0004519">
    <property type="term" value="F:endonuclease activity"/>
    <property type="evidence" value="ECO:0007669"/>
    <property type="project" value="UniProtKB-KW"/>
</dbReference>
<dbReference type="PANTHER" id="PTHR15822:SF4">
    <property type="entry name" value="TYROSYL-DNA PHOSPHODIESTERASE 2"/>
    <property type="match status" value="1"/>
</dbReference>
<organism evidence="12 13">
    <name type="scientific">Clohesyomyces aquaticus</name>
    <dbReference type="NCBI Taxonomy" id="1231657"/>
    <lineage>
        <taxon>Eukaryota</taxon>
        <taxon>Fungi</taxon>
        <taxon>Dikarya</taxon>
        <taxon>Ascomycota</taxon>
        <taxon>Pezizomycotina</taxon>
        <taxon>Dothideomycetes</taxon>
        <taxon>Pleosporomycetidae</taxon>
        <taxon>Pleosporales</taxon>
        <taxon>Lindgomycetaceae</taxon>
        <taxon>Clohesyomyces</taxon>
    </lineage>
</organism>
<evidence type="ECO:0000256" key="4">
    <source>
        <dbReference type="ARBA" id="ARBA00022722"/>
    </source>
</evidence>
<dbReference type="Proteomes" id="UP000193144">
    <property type="component" value="Unassembled WGS sequence"/>
</dbReference>
<keyword evidence="9" id="KW-0234">DNA repair</keyword>
<dbReference type="CDD" id="cd09080">
    <property type="entry name" value="TDP2"/>
    <property type="match status" value="1"/>
</dbReference>
<comment type="subcellular location">
    <subcellularLocation>
        <location evidence="3">Nucleus</location>
        <location evidence="3">PML body</location>
    </subcellularLocation>
</comment>
<keyword evidence="5" id="KW-0479">Metal-binding</keyword>
<dbReference type="GO" id="GO:0046872">
    <property type="term" value="F:metal ion binding"/>
    <property type="evidence" value="ECO:0007669"/>
    <property type="project" value="UniProtKB-KW"/>
</dbReference>
<dbReference type="OrthoDB" id="9975959at2759"/>